<protein>
    <recommendedName>
        <fullName evidence="7">Thiol:disulfide interchange protein</fullName>
    </recommendedName>
</protein>
<name>A0A139BN88_9PROT</name>
<dbReference type="Pfam" id="PF10411">
    <property type="entry name" value="DsbC_N"/>
    <property type="match status" value="1"/>
</dbReference>
<accession>A0A139BN88</accession>
<keyword evidence="6 7" id="KW-0676">Redox-active center</keyword>
<dbReference type="InterPro" id="IPR051470">
    <property type="entry name" value="Thiol:disulfide_interchange"/>
</dbReference>
<evidence type="ECO:0000259" key="8">
    <source>
        <dbReference type="PROSITE" id="PS51352"/>
    </source>
</evidence>
<dbReference type="SUPFAM" id="SSF52833">
    <property type="entry name" value="Thioredoxin-like"/>
    <property type="match status" value="1"/>
</dbReference>
<feature type="domain" description="Thioredoxin" evidence="8">
    <location>
        <begin position="86"/>
        <end position="249"/>
    </location>
</feature>
<reference evidence="9 10" key="2">
    <citation type="submission" date="2016-03" db="EMBL/GenBank/DDBJ databases">
        <title>New uncultured bacterium of the family Gallionellaceae from acid mine drainage: description and reconstruction of genome based on metagenomic analysis of microbial community.</title>
        <authorList>
            <person name="Kadnikov V."/>
            <person name="Ivasenko D."/>
            <person name="Beletsky A."/>
            <person name="Mardanov A."/>
            <person name="Danilova E."/>
            <person name="Pimenov N."/>
            <person name="Karnachuk O."/>
            <person name="Ravin N."/>
        </authorList>
    </citation>
    <scope>NUCLEOTIDE SEQUENCE [LARGE SCALE GENOMIC DNA]</scope>
    <source>
        <strain evidence="9">ShG14-8</strain>
    </source>
</reference>
<dbReference type="GO" id="GO:0042597">
    <property type="term" value="C:periplasmic space"/>
    <property type="evidence" value="ECO:0007669"/>
    <property type="project" value="UniProtKB-SubCell"/>
</dbReference>
<dbReference type="Proteomes" id="UP000070578">
    <property type="component" value="Unassembled WGS sequence"/>
</dbReference>
<dbReference type="Gene3D" id="3.10.450.70">
    <property type="entry name" value="Disulphide bond isomerase, DsbC/G, N-terminal"/>
    <property type="match status" value="1"/>
</dbReference>
<comment type="similarity">
    <text evidence="2 7">Belongs to the thioredoxin family. DsbC subfamily.</text>
</comment>
<dbReference type="InterPro" id="IPR009094">
    <property type="entry name" value="DiS-bond_isomerase_DsbC/G_N_sf"/>
</dbReference>
<dbReference type="PROSITE" id="PS51352">
    <property type="entry name" value="THIOREDOXIN_2"/>
    <property type="match status" value="1"/>
</dbReference>
<comment type="function">
    <text evidence="7">Required for disulfide bond formation in some periplasmic proteins. Acts by transferring its disulfide bond to other proteins and is reduced in the process.</text>
</comment>
<dbReference type="PATRIC" id="fig|1796491.3.peg.3772"/>
<dbReference type="PANTHER" id="PTHR35272:SF3">
    <property type="entry name" value="THIOL:DISULFIDE INTERCHANGE PROTEIN DSBC"/>
    <property type="match status" value="1"/>
</dbReference>
<dbReference type="PANTHER" id="PTHR35272">
    <property type="entry name" value="THIOL:DISULFIDE INTERCHANGE PROTEIN DSBC-RELATED"/>
    <property type="match status" value="1"/>
</dbReference>
<dbReference type="InterPro" id="IPR013766">
    <property type="entry name" value="Thioredoxin_domain"/>
</dbReference>
<reference evidence="9 10" key="1">
    <citation type="submission" date="2016-02" db="EMBL/GenBank/DDBJ databases">
        <authorList>
            <person name="Wen L."/>
            <person name="He K."/>
            <person name="Yang H."/>
        </authorList>
    </citation>
    <scope>NUCLEOTIDE SEQUENCE [LARGE SCALE GENOMIC DNA]</scope>
    <source>
        <strain evidence="9">ShG14-8</strain>
    </source>
</reference>
<sequence length="249" mass="27626">MKFKSKLFAALLSAGMTTAAATAATETTTGNSRAEKEIATRLHELYPSTRISDVHATAIGGIYEVVMGKNIGYTNSEGRYFMFGHIFDMTTQQDVTQQRIDALNVVNFAQLPLEDAIKTVRGKGQRVLAVFSDPDCPYCRKLEHELPRLDNVTIYTFLMPLDGLHPESSKKAKAIWCSTNQSQALDNYMMNDEMPDMTKTCDNPIERNVQLGQKLNINGTPTLISGDGRVLPGMAPADQLEKFIAREQK</sequence>
<feature type="signal peptide" evidence="7">
    <location>
        <begin position="1"/>
        <end position="23"/>
    </location>
</feature>
<evidence type="ECO:0000256" key="3">
    <source>
        <dbReference type="ARBA" id="ARBA00022729"/>
    </source>
</evidence>
<evidence type="ECO:0000256" key="4">
    <source>
        <dbReference type="ARBA" id="ARBA00022764"/>
    </source>
</evidence>
<keyword evidence="3 7" id="KW-0732">Signal</keyword>
<dbReference type="InterPro" id="IPR033954">
    <property type="entry name" value="DiS-bond_Isoase_DsbC/G"/>
</dbReference>
<dbReference type="InterPro" id="IPR036249">
    <property type="entry name" value="Thioredoxin-like_sf"/>
</dbReference>
<evidence type="ECO:0000313" key="10">
    <source>
        <dbReference type="Proteomes" id="UP000070578"/>
    </source>
</evidence>
<evidence type="ECO:0000256" key="5">
    <source>
        <dbReference type="ARBA" id="ARBA00023157"/>
    </source>
</evidence>
<organism evidence="9 10">
    <name type="scientific">Candidatus Gallionella acididurans</name>
    <dbReference type="NCBI Taxonomy" id="1796491"/>
    <lineage>
        <taxon>Bacteria</taxon>
        <taxon>Pseudomonadati</taxon>
        <taxon>Pseudomonadota</taxon>
        <taxon>Betaproteobacteria</taxon>
        <taxon>Nitrosomonadales</taxon>
        <taxon>Gallionellaceae</taxon>
        <taxon>Gallionella</taxon>
    </lineage>
</organism>
<dbReference type="EMBL" id="LSLI01000257">
    <property type="protein sequence ID" value="KXS30442.1"/>
    <property type="molecule type" value="Genomic_DNA"/>
</dbReference>
<dbReference type="InterPro" id="IPR012336">
    <property type="entry name" value="Thioredoxin-like_fold"/>
</dbReference>
<comment type="subcellular location">
    <subcellularLocation>
        <location evidence="1 7">Periplasm</location>
    </subcellularLocation>
</comment>
<evidence type="ECO:0000313" key="9">
    <source>
        <dbReference type="EMBL" id="KXS30442.1"/>
    </source>
</evidence>
<dbReference type="Gene3D" id="3.40.30.10">
    <property type="entry name" value="Glutaredoxin"/>
    <property type="match status" value="1"/>
</dbReference>
<feature type="chain" id="PRO_5010001239" description="Thiol:disulfide interchange protein" evidence="7">
    <location>
        <begin position="24"/>
        <end position="249"/>
    </location>
</feature>
<dbReference type="AlphaFoldDB" id="A0A139BN88"/>
<dbReference type="SUPFAM" id="SSF54423">
    <property type="entry name" value="DsbC/DsbG N-terminal domain-like"/>
    <property type="match status" value="1"/>
</dbReference>
<dbReference type="InterPro" id="IPR018950">
    <property type="entry name" value="DiS-bond_isomerase_DsbC/G_N"/>
</dbReference>
<keyword evidence="4 7" id="KW-0574">Periplasm</keyword>
<gene>
    <name evidence="9" type="ORF">AWT59_3434</name>
</gene>
<evidence type="ECO:0000256" key="7">
    <source>
        <dbReference type="RuleBase" id="RU364038"/>
    </source>
</evidence>
<dbReference type="Pfam" id="PF13098">
    <property type="entry name" value="Thioredoxin_2"/>
    <property type="match status" value="1"/>
</dbReference>
<dbReference type="CDD" id="cd03020">
    <property type="entry name" value="DsbA_DsbC_DsbG"/>
    <property type="match status" value="1"/>
</dbReference>
<evidence type="ECO:0000256" key="2">
    <source>
        <dbReference type="ARBA" id="ARBA00009813"/>
    </source>
</evidence>
<evidence type="ECO:0000256" key="6">
    <source>
        <dbReference type="ARBA" id="ARBA00023284"/>
    </source>
</evidence>
<evidence type="ECO:0000256" key="1">
    <source>
        <dbReference type="ARBA" id="ARBA00004418"/>
    </source>
</evidence>
<keyword evidence="5" id="KW-1015">Disulfide bond</keyword>
<proteinExistence type="inferred from homology"/>
<comment type="caution">
    <text evidence="9">The sequence shown here is derived from an EMBL/GenBank/DDBJ whole genome shotgun (WGS) entry which is preliminary data.</text>
</comment>